<comment type="function">
    <text evidence="2 7">Synthesizes alpha-1,4-glucan chains using ADP-glucose.</text>
</comment>
<accession>A0A1H0W1Z3</accession>
<dbReference type="EMBL" id="FNJM01000027">
    <property type="protein sequence ID" value="SDP84714.1"/>
    <property type="molecule type" value="Genomic_DNA"/>
</dbReference>
<gene>
    <name evidence="7" type="primary">glgA</name>
    <name evidence="10" type="ORF">SAMN04488529_1275</name>
</gene>
<comment type="pathway">
    <text evidence="7">Glycan biosynthesis; glycogen biosynthesis.</text>
</comment>
<dbReference type="Pfam" id="PF08323">
    <property type="entry name" value="Glyco_transf_5"/>
    <property type="match status" value="1"/>
</dbReference>
<name>A0A1H0W1Z3_9CLOT</name>
<dbReference type="EC" id="2.4.1.21" evidence="7"/>
<dbReference type="SUPFAM" id="SSF53756">
    <property type="entry name" value="UDP-Glycosyltransferase/glycogen phosphorylase"/>
    <property type="match status" value="1"/>
</dbReference>
<evidence type="ECO:0000259" key="8">
    <source>
        <dbReference type="Pfam" id="PF00534"/>
    </source>
</evidence>
<keyword evidence="11" id="KW-1185">Reference proteome</keyword>
<dbReference type="PANTHER" id="PTHR45825:SF11">
    <property type="entry name" value="ALPHA AMYLASE DOMAIN-CONTAINING PROTEIN"/>
    <property type="match status" value="1"/>
</dbReference>
<evidence type="ECO:0000256" key="7">
    <source>
        <dbReference type="HAMAP-Rule" id="MF_00484"/>
    </source>
</evidence>
<feature type="domain" description="Glycosyl transferase family 1" evidence="8">
    <location>
        <begin position="290"/>
        <end position="444"/>
    </location>
</feature>
<dbReference type="InterPro" id="IPR011835">
    <property type="entry name" value="GS/SS"/>
</dbReference>
<evidence type="ECO:0000313" key="11">
    <source>
        <dbReference type="Proteomes" id="UP000198597"/>
    </source>
</evidence>
<dbReference type="PANTHER" id="PTHR45825">
    <property type="entry name" value="GRANULE-BOUND STARCH SYNTHASE 1, CHLOROPLASTIC/AMYLOPLASTIC"/>
    <property type="match status" value="1"/>
</dbReference>
<dbReference type="GO" id="GO:0004373">
    <property type="term" value="F:alpha-1,4-glucan glucosyltransferase (UDP-glucose donor) activity"/>
    <property type="evidence" value="ECO:0007669"/>
    <property type="project" value="InterPro"/>
</dbReference>
<dbReference type="CDD" id="cd03791">
    <property type="entry name" value="GT5_Glycogen_synthase_DULL1-like"/>
    <property type="match status" value="1"/>
</dbReference>
<dbReference type="InterPro" id="IPR013534">
    <property type="entry name" value="Starch_synth_cat_dom"/>
</dbReference>
<dbReference type="Proteomes" id="UP000198597">
    <property type="component" value="Unassembled WGS sequence"/>
</dbReference>
<evidence type="ECO:0000256" key="1">
    <source>
        <dbReference type="ARBA" id="ARBA00001478"/>
    </source>
</evidence>
<evidence type="ECO:0000313" key="10">
    <source>
        <dbReference type="EMBL" id="SDP84714.1"/>
    </source>
</evidence>
<dbReference type="Pfam" id="PF00534">
    <property type="entry name" value="Glycos_transf_1"/>
    <property type="match status" value="1"/>
</dbReference>
<dbReference type="GO" id="GO:0009011">
    <property type="term" value="F:alpha-1,4-glucan glucosyltransferase (ADP-glucose donor) activity"/>
    <property type="evidence" value="ECO:0007669"/>
    <property type="project" value="UniProtKB-UniRule"/>
</dbReference>
<dbReference type="STRING" id="94869.SAMN04488529_1275"/>
<evidence type="ECO:0000256" key="2">
    <source>
        <dbReference type="ARBA" id="ARBA00002764"/>
    </source>
</evidence>
<sequence length="478" mass="54814">MMKVLLVAPEAHPLIKTGGLGDVMGALPQSLMELGIDARVVIPKYKDIKDEFKGKLKFLKWFMVRVGWRNQYCGVYEYKNKGVTYYLLDNEYYFGRDGLYGYYDDGEKFAFFDRAVLEFLKQINWKPDVLHCNDWQTGMVPVLLKLEYIYDDFYKDMKTVFSIHNLFFQGVFSPEILPELFGYDDEAFRNGSLELNGGVSFLKGGINYSDQVSTVSETYANEIQTPEYGETLDGLLRCRSYALKGIVNGIDYEEYDPETDGFIAENYSSDDLKAKEVNKEQLQKELGLTVNKDIPMIGIISRLTHQKGCDLIINILDRVLQKDVQVVVLGTGDYLYEETFKNFQYRYPRKVSANIMFDNGLAHKIYAASDMFFMPSLFEPCGLGQLIALRYGAVPIVRETGGLKDTISPYNKYNGIGNGFGFRNYNYSELMNAIEQALEIYNHKDIWETLVLQAMKSNNSWEKSAKEYKALYGGLIVR</sequence>
<evidence type="ECO:0000256" key="3">
    <source>
        <dbReference type="ARBA" id="ARBA00010281"/>
    </source>
</evidence>
<keyword evidence="4 7" id="KW-0328">Glycosyltransferase</keyword>
<dbReference type="Gene3D" id="3.40.50.2000">
    <property type="entry name" value="Glycogen Phosphorylase B"/>
    <property type="match status" value="2"/>
</dbReference>
<organism evidence="10 11">
    <name type="scientific">Clostridium gasigenes</name>
    <dbReference type="NCBI Taxonomy" id="94869"/>
    <lineage>
        <taxon>Bacteria</taxon>
        <taxon>Bacillati</taxon>
        <taxon>Bacillota</taxon>
        <taxon>Clostridia</taxon>
        <taxon>Eubacteriales</taxon>
        <taxon>Clostridiaceae</taxon>
        <taxon>Clostridium</taxon>
    </lineage>
</organism>
<protein>
    <recommendedName>
        <fullName evidence="7">Glycogen synthase</fullName>
        <ecNumber evidence="7">2.4.1.21</ecNumber>
    </recommendedName>
    <alternativeName>
        <fullName evidence="7">Starch [bacterial glycogen] synthase</fullName>
    </alternativeName>
</protein>
<dbReference type="HAMAP" id="MF_00484">
    <property type="entry name" value="Glycogen_synth"/>
    <property type="match status" value="1"/>
</dbReference>
<proteinExistence type="inferred from homology"/>
<comment type="similarity">
    <text evidence="3 7">Belongs to the glycosyltransferase 1 family. Bacterial/plant glycogen synthase subfamily.</text>
</comment>
<dbReference type="NCBIfam" id="NF001898">
    <property type="entry name" value="PRK00654.1-1"/>
    <property type="match status" value="1"/>
</dbReference>
<dbReference type="NCBIfam" id="TIGR02095">
    <property type="entry name" value="glgA"/>
    <property type="match status" value="1"/>
</dbReference>
<evidence type="ECO:0000256" key="4">
    <source>
        <dbReference type="ARBA" id="ARBA00022676"/>
    </source>
</evidence>
<evidence type="ECO:0000259" key="9">
    <source>
        <dbReference type="Pfam" id="PF08323"/>
    </source>
</evidence>
<keyword evidence="5 7" id="KW-0808">Transferase</keyword>
<dbReference type="AlphaFoldDB" id="A0A1H0W1Z3"/>
<evidence type="ECO:0000256" key="5">
    <source>
        <dbReference type="ARBA" id="ARBA00022679"/>
    </source>
</evidence>
<reference evidence="10 11" key="1">
    <citation type="submission" date="2016-10" db="EMBL/GenBank/DDBJ databases">
        <authorList>
            <person name="de Groot N.N."/>
        </authorList>
    </citation>
    <scope>NUCLEOTIDE SEQUENCE [LARGE SCALE GENOMIC DNA]</scope>
    <source>
        <strain evidence="10 11">DSM 12272</strain>
    </source>
</reference>
<comment type="catalytic activity">
    <reaction evidence="1 7">
        <text>[(1-&gt;4)-alpha-D-glucosyl](n) + ADP-alpha-D-glucose = [(1-&gt;4)-alpha-D-glucosyl](n+1) + ADP + H(+)</text>
        <dbReference type="Rhea" id="RHEA:18189"/>
        <dbReference type="Rhea" id="RHEA-COMP:9584"/>
        <dbReference type="Rhea" id="RHEA-COMP:9587"/>
        <dbReference type="ChEBI" id="CHEBI:15378"/>
        <dbReference type="ChEBI" id="CHEBI:15444"/>
        <dbReference type="ChEBI" id="CHEBI:57498"/>
        <dbReference type="ChEBI" id="CHEBI:456216"/>
        <dbReference type="EC" id="2.4.1.21"/>
    </reaction>
</comment>
<feature type="domain" description="Starch synthase catalytic" evidence="9">
    <location>
        <begin position="3"/>
        <end position="237"/>
    </location>
</feature>
<dbReference type="GO" id="GO:0005978">
    <property type="term" value="P:glycogen biosynthetic process"/>
    <property type="evidence" value="ECO:0007669"/>
    <property type="project" value="UniProtKB-UniRule"/>
</dbReference>
<feature type="binding site" evidence="7">
    <location>
        <position position="16"/>
    </location>
    <ligand>
        <name>ADP-alpha-D-glucose</name>
        <dbReference type="ChEBI" id="CHEBI:57498"/>
    </ligand>
</feature>
<dbReference type="UniPathway" id="UPA00164"/>
<evidence type="ECO:0000256" key="6">
    <source>
        <dbReference type="ARBA" id="ARBA00023056"/>
    </source>
</evidence>
<keyword evidence="6 7" id="KW-0320">Glycogen biosynthesis</keyword>
<dbReference type="InterPro" id="IPR001296">
    <property type="entry name" value="Glyco_trans_1"/>
</dbReference>